<dbReference type="CDD" id="cd07043">
    <property type="entry name" value="STAS_anti-anti-sigma_factors"/>
    <property type="match status" value="1"/>
</dbReference>
<dbReference type="PROSITE" id="PS50801">
    <property type="entry name" value="STAS"/>
    <property type="match status" value="1"/>
</dbReference>
<feature type="domain" description="STAS" evidence="1">
    <location>
        <begin position="1"/>
        <end position="95"/>
    </location>
</feature>
<accession>A0ABU9B4A2</accession>
<evidence type="ECO:0000313" key="2">
    <source>
        <dbReference type="EMBL" id="MEK8024698.1"/>
    </source>
</evidence>
<proteinExistence type="predicted"/>
<organism evidence="2 3">
    <name type="scientific">Pseudaquabacterium rugosum</name>
    <dbReference type="NCBI Taxonomy" id="2984194"/>
    <lineage>
        <taxon>Bacteria</taxon>
        <taxon>Pseudomonadati</taxon>
        <taxon>Pseudomonadota</taxon>
        <taxon>Betaproteobacteria</taxon>
        <taxon>Burkholderiales</taxon>
        <taxon>Sphaerotilaceae</taxon>
        <taxon>Pseudaquabacterium</taxon>
    </lineage>
</organism>
<dbReference type="SUPFAM" id="SSF52091">
    <property type="entry name" value="SpoIIaa-like"/>
    <property type="match status" value="1"/>
</dbReference>
<reference evidence="2 3" key="1">
    <citation type="submission" date="2024-04" db="EMBL/GenBank/DDBJ databases">
        <title>Novel species of the genus Ideonella isolated from streams.</title>
        <authorList>
            <person name="Lu H."/>
        </authorList>
    </citation>
    <scope>NUCLEOTIDE SEQUENCE [LARGE SCALE GENOMIC DNA]</scope>
    <source>
        <strain evidence="2 3">BYS139W</strain>
    </source>
</reference>
<dbReference type="RefSeq" id="WP_341372474.1">
    <property type="nucleotide sequence ID" value="NZ_JBBUTF010000002.1"/>
</dbReference>
<keyword evidence="3" id="KW-1185">Reference proteome</keyword>
<dbReference type="Pfam" id="PF13466">
    <property type="entry name" value="STAS_2"/>
    <property type="match status" value="1"/>
</dbReference>
<dbReference type="InterPro" id="IPR052746">
    <property type="entry name" value="MlaB_ABC_Transporter"/>
</dbReference>
<sequence>MSLAPTLAAALPERLTMAEARATLARLQPVFDGAQGDLALDATALRELDSAALAVLLHGQRTLQARGHRLQLVGAPGKLGELARMYGVAPLLGLD</sequence>
<evidence type="ECO:0000259" key="1">
    <source>
        <dbReference type="PROSITE" id="PS50801"/>
    </source>
</evidence>
<dbReference type="InterPro" id="IPR002645">
    <property type="entry name" value="STAS_dom"/>
</dbReference>
<dbReference type="PANTHER" id="PTHR35849:SF1">
    <property type="entry name" value="INTERMEMBRANE PHOSPHOLIPID TRANSPORT SYSTEM BINDING PROTEIN MLAB"/>
    <property type="match status" value="1"/>
</dbReference>
<protein>
    <submittedName>
        <fullName evidence="2">STAS domain-containing protein</fullName>
    </submittedName>
</protein>
<comment type="caution">
    <text evidence="2">The sequence shown here is derived from an EMBL/GenBank/DDBJ whole genome shotgun (WGS) entry which is preliminary data.</text>
</comment>
<dbReference type="Proteomes" id="UP001368500">
    <property type="component" value="Unassembled WGS sequence"/>
</dbReference>
<dbReference type="InterPro" id="IPR036513">
    <property type="entry name" value="STAS_dom_sf"/>
</dbReference>
<dbReference type="Gene3D" id="3.30.750.24">
    <property type="entry name" value="STAS domain"/>
    <property type="match status" value="1"/>
</dbReference>
<dbReference type="InterPro" id="IPR058548">
    <property type="entry name" value="MlaB-like_STAS"/>
</dbReference>
<dbReference type="PANTHER" id="PTHR35849">
    <property type="entry name" value="BLR2341 PROTEIN"/>
    <property type="match status" value="1"/>
</dbReference>
<gene>
    <name evidence="2" type="ORF">AACH11_01790</name>
</gene>
<name>A0ABU9B4A2_9BURK</name>
<dbReference type="EMBL" id="JBBUTF010000002">
    <property type="protein sequence ID" value="MEK8024698.1"/>
    <property type="molecule type" value="Genomic_DNA"/>
</dbReference>
<evidence type="ECO:0000313" key="3">
    <source>
        <dbReference type="Proteomes" id="UP001368500"/>
    </source>
</evidence>